<dbReference type="PANTHER" id="PTHR38489">
    <property type="entry name" value="HISTONE CHAPERONE DOMAIN-CONTAINING PROTEIN"/>
    <property type="match status" value="1"/>
</dbReference>
<dbReference type="Proteomes" id="UP000188320">
    <property type="component" value="Unassembled WGS sequence"/>
</dbReference>
<dbReference type="GO" id="GO:0000492">
    <property type="term" value="P:box C/D snoRNP assembly"/>
    <property type="evidence" value="ECO:0007669"/>
    <property type="project" value="InterPro"/>
</dbReference>
<feature type="region of interest" description="Disordered" evidence="1">
    <location>
        <begin position="132"/>
        <end position="154"/>
    </location>
</feature>
<dbReference type="EMBL" id="LSSK01000201">
    <property type="protein sequence ID" value="OMH84416.1"/>
    <property type="molecule type" value="Genomic_DNA"/>
</dbReference>
<reference evidence="3" key="1">
    <citation type="submission" date="2017-01" db="EMBL/GenBank/DDBJ databases">
        <authorList>
            <person name="Wang Y."/>
            <person name="White M."/>
            <person name="Kvist S."/>
            <person name="Moncalvo J.-M."/>
        </authorList>
    </citation>
    <scope>NUCLEOTIDE SEQUENCE [LARGE SCALE GENOMIC DNA]</scope>
    <source>
        <strain evidence="3">COL-18-3</strain>
    </source>
</reference>
<protein>
    <submittedName>
        <fullName evidence="2">Uncharacterized protein</fullName>
    </submittedName>
</protein>
<dbReference type="InterPro" id="IPR027921">
    <property type="entry name" value="NOPCHAP1"/>
</dbReference>
<evidence type="ECO:0000256" key="1">
    <source>
        <dbReference type="SAM" id="MobiDB-lite"/>
    </source>
</evidence>
<dbReference type="PANTHER" id="PTHR38489:SF1">
    <property type="entry name" value="HISTONE CHAPERONE DOMAIN-CONTAINING PROTEIN"/>
    <property type="match status" value="1"/>
</dbReference>
<feature type="region of interest" description="Disordered" evidence="1">
    <location>
        <begin position="168"/>
        <end position="188"/>
    </location>
</feature>
<name>A0A1R1PTU3_ZANCU</name>
<comment type="caution">
    <text evidence="2">The sequence shown here is derived from an EMBL/GenBank/DDBJ whole genome shotgun (WGS) entry which is preliminary data.</text>
</comment>
<evidence type="ECO:0000313" key="2">
    <source>
        <dbReference type="EMBL" id="OMH84416.1"/>
    </source>
</evidence>
<evidence type="ECO:0000313" key="3">
    <source>
        <dbReference type="Proteomes" id="UP000188320"/>
    </source>
</evidence>
<feature type="compositionally biased region" description="Acidic residues" evidence="1">
    <location>
        <begin position="135"/>
        <end position="152"/>
    </location>
</feature>
<proteinExistence type="predicted"/>
<keyword evidence="3" id="KW-1185">Reference proteome</keyword>
<gene>
    <name evidence="2" type="ORF">AX774_g2056</name>
</gene>
<sequence length="188" mass="20910">MENKRKDTNSELLELDSKSLDPRSEILEKIRINPTQGKKEGYTFKVAAPSQLLSRLESFLPQLQKANEELFSEIKNESEAALSSTQIDDQEKSDQVYVEMDLGLGVFDVKGDSNITESMLAVKQHTIDESLYESSTDEDTNQSDMNVDGDGDATDRASLVENLLYGLNKQQHDGSSKTSGNSKITILK</sequence>
<accession>A0A1R1PTU3</accession>
<feature type="compositionally biased region" description="Polar residues" evidence="1">
    <location>
        <begin position="176"/>
        <end position="188"/>
    </location>
</feature>
<dbReference type="AlphaFoldDB" id="A0A1R1PTU3"/>
<dbReference type="Pfam" id="PF15370">
    <property type="entry name" value="NOPCHAP1"/>
    <property type="match status" value="1"/>
</dbReference>
<dbReference type="OrthoDB" id="1112980at2759"/>
<organism evidence="2 3">
    <name type="scientific">Zancudomyces culisetae</name>
    <name type="common">Gut fungus</name>
    <name type="synonym">Smittium culisetae</name>
    <dbReference type="NCBI Taxonomy" id="1213189"/>
    <lineage>
        <taxon>Eukaryota</taxon>
        <taxon>Fungi</taxon>
        <taxon>Fungi incertae sedis</taxon>
        <taxon>Zoopagomycota</taxon>
        <taxon>Kickxellomycotina</taxon>
        <taxon>Harpellomycetes</taxon>
        <taxon>Harpellales</taxon>
        <taxon>Legeriomycetaceae</taxon>
        <taxon>Zancudomyces</taxon>
    </lineage>
</organism>